<keyword evidence="2" id="KW-1133">Transmembrane helix</keyword>
<protein>
    <recommendedName>
        <fullName evidence="3">Serine hydrolase domain-containing protein</fullName>
    </recommendedName>
</protein>
<evidence type="ECO:0000259" key="3">
    <source>
        <dbReference type="Pfam" id="PF03959"/>
    </source>
</evidence>
<evidence type="ECO:0000256" key="1">
    <source>
        <dbReference type="SAM" id="MobiDB-lite"/>
    </source>
</evidence>
<keyword evidence="2" id="KW-0472">Membrane</keyword>
<dbReference type="Gene3D" id="3.40.50.1820">
    <property type="entry name" value="alpha/beta hydrolase"/>
    <property type="match status" value="1"/>
</dbReference>
<feature type="region of interest" description="Disordered" evidence="1">
    <location>
        <begin position="221"/>
        <end position="242"/>
    </location>
</feature>
<comment type="caution">
    <text evidence="4">The sequence shown here is derived from an EMBL/GenBank/DDBJ whole genome shotgun (WGS) entry which is preliminary data.</text>
</comment>
<evidence type="ECO:0000256" key="2">
    <source>
        <dbReference type="SAM" id="Phobius"/>
    </source>
</evidence>
<feature type="domain" description="Serine hydrolase" evidence="3">
    <location>
        <begin position="150"/>
        <end position="213"/>
    </location>
</feature>
<proteinExistence type="predicted"/>
<dbReference type="InterPro" id="IPR029058">
    <property type="entry name" value="AB_hydrolase_fold"/>
</dbReference>
<dbReference type="EMBL" id="JAPUFD010000026">
    <property type="protein sequence ID" value="MDI1493413.1"/>
    <property type="molecule type" value="Genomic_DNA"/>
</dbReference>
<accession>A0AA43TZ70</accession>
<organism evidence="4 5">
    <name type="scientific">Ramalina farinacea</name>
    <dbReference type="NCBI Taxonomy" id="258253"/>
    <lineage>
        <taxon>Eukaryota</taxon>
        <taxon>Fungi</taxon>
        <taxon>Dikarya</taxon>
        <taxon>Ascomycota</taxon>
        <taxon>Pezizomycotina</taxon>
        <taxon>Lecanoromycetes</taxon>
        <taxon>OSLEUM clade</taxon>
        <taxon>Lecanoromycetidae</taxon>
        <taxon>Lecanorales</taxon>
        <taxon>Lecanorineae</taxon>
        <taxon>Ramalinaceae</taxon>
        <taxon>Ramalina</taxon>
    </lineage>
</organism>
<name>A0AA43TZ70_9LECA</name>
<keyword evidence="2" id="KW-0812">Transmembrane</keyword>
<keyword evidence="5" id="KW-1185">Reference proteome</keyword>
<evidence type="ECO:0000313" key="5">
    <source>
        <dbReference type="Proteomes" id="UP001161017"/>
    </source>
</evidence>
<reference evidence="4" key="1">
    <citation type="journal article" date="2023" name="Genome Biol. Evol.">
        <title>First Whole Genome Sequence and Flow Cytometry Genome Size Data for the Lichen-Forming Fungus Ramalina farinacea (Ascomycota).</title>
        <authorList>
            <person name="Llewellyn T."/>
            <person name="Mian S."/>
            <person name="Hill R."/>
            <person name="Leitch I.J."/>
            <person name="Gaya E."/>
        </authorList>
    </citation>
    <scope>NUCLEOTIDE SEQUENCE</scope>
    <source>
        <strain evidence="4">LIQ254RAFAR</strain>
    </source>
</reference>
<dbReference type="AlphaFoldDB" id="A0AA43TZ70"/>
<dbReference type="InterPro" id="IPR005645">
    <property type="entry name" value="FSH-like_dom"/>
</dbReference>
<dbReference type="Pfam" id="PF03959">
    <property type="entry name" value="FSH1"/>
    <property type="match status" value="1"/>
</dbReference>
<feature type="transmembrane region" description="Helical" evidence="2">
    <location>
        <begin position="14"/>
        <end position="35"/>
    </location>
</feature>
<dbReference type="Proteomes" id="UP001161017">
    <property type="component" value="Unassembled WGS sequence"/>
</dbReference>
<sequence length="242" mass="26098">MDASPSSPNCPRPYLAHIAILLYAIPFCVGLNALFRPRSALSLLQFPRPLPSASRVPSGSQDHNEKLVDGYSRAEQSNQSSPFGFVVKKTDLRPGPDVLPAFKNYPPWRSWFKPLNKSTSPGSPDSPGPAVNTEAQEIAAGVDDGSGYSPYAADGIDRVHEWMDEVGDGNEWVGALGFSQGTRVVGGLLADQQARKSLGWAERTNLRFGVLFGQEHADIQDAKREAGSGSSIPTDDELCSEK</sequence>
<evidence type="ECO:0000313" key="4">
    <source>
        <dbReference type="EMBL" id="MDI1493413.1"/>
    </source>
</evidence>
<gene>
    <name evidence="4" type="ORF">OHK93_005202</name>
</gene>